<comment type="caution">
    <text evidence="2">The sequence shown here is derived from an EMBL/GenBank/DDBJ whole genome shotgun (WGS) entry which is preliminary data.</text>
</comment>
<feature type="transmembrane region" description="Helical" evidence="1">
    <location>
        <begin position="48"/>
        <end position="73"/>
    </location>
</feature>
<keyword evidence="1" id="KW-0472">Membrane</keyword>
<dbReference type="AlphaFoldDB" id="A0A9X2ACS4"/>
<feature type="transmembrane region" description="Helical" evidence="1">
    <location>
        <begin position="241"/>
        <end position="263"/>
    </location>
</feature>
<accession>A0A9X2ACS4</accession>
<feature type="transmembrane region" description="Helical" evidence="1">
    <location>
        <begin position="283"/>
        <end position="304"/>
    </location>
</feature>
<dbReference type="EMBL" id="JALBUF010000015">
    <property type="protein sequence ID" value="MCI0184493.1"/>
    <property type="molecule type" value="Genomic_DNA"/>
</dbReference>
<dbReference type="Proteomes" id="UP001139263">
    <property type="component" value="Unassembled WGS sequence"/>
</dbReference>
<keyword evidence="3" id="KW-1185">Reference proteome</keyword>
<feature type="transmembrane region" description="Helical" evidence="1">
    <location>
        <begin position="182"/>
        <end position="206"/>
    </location>
</feature>
<keyword evidence="1" id="KW-0812">Transmembrane</keyword>
<feature type="transmembrane region" description="Helical" evidence="1">
    <location>
        <begin position="218"/>
        <end position="235"/>
    </location>
</feature>
<feature type="transmembrane region" description="Helical" evidence="1">
    <location>
        <begin position="310"/>
        <end position="332"/>
    </location>
</feature>
<feature type="transmembrane region" description="Helical" evidence="1">
    <location>
        <begin position="397"/>
        <end position="418"/>
    </location>
</feature>
<feature type="transmembrane region" description="Helical" evidence="1">
    <location>
        <begin position="85"/>
        <end position="106"/>
    </location>
</feature>
<gene>
    <name evidence="2" type="ORF">MM817_02790</name>
</gene>
<feature type="transmembrane region" description="Helical" evidence="1">
    <location>
        <begin position="148"/>
        <end position="170"/>
    </location>
</feature>
<organism evidence="2 3">
    <name type="scientific">Sulfoacidibacillus ferrooxidans</name>
    <dbReference type="NCBI Taxonomy" id="2005001"/>
    <lineage>
        <taxon>Bacteria</taxon>
        <taxon>Bacillati</taxon>
        <taxon>Bacillota</taxon>
        <taxon>Bacilli</taxon>
        <taxon>Bacillales</taxon>
        <taxon>Alicyclobacillaceae</taxon>
        <taxon>Sulfoacidibacillus</taxon>
    </lineage>
</organism>
<name>A0A9X2ACS4_9BACL</name>
<evidence type="ECO:0000256" key="1">
    <source>
        <dbReference type="SAM" id="Phobius"/>
    </source>
</evidence>
<reference evidence="2" key="1">
    <citation type="submission" date="2022-03" db="EMBL/GenBank/DDBJ databases">
        <title>Draft Genome Sequence of Firmicute Strain S0AB, a Heterotrophic Iron/Sulfur-Oxidizing Extreme Acidophile.</title>
        <authorList>
            <person name="Vergara E."/>
            <person name="Pakostova E."/>
            <person name="Johnson D.B."/>
            <person name="Holmes D.S."/>
        </authorList>
    </citation>
    <scope>NUCLEOTIDE SEQUENCE</scope>
    <source>
        <strain evidence="2">S0AB</strain>
    </source>
</reference>
<protein>
    <submittedName>
        <fullName evidence="2">Uncharacterized protein</fullName>
    </submittedName>
</protein>
<feature type="transmembrane region" description="Helical" evidence="1">
    <location>
        <begin position="15"/>
        <end position="36"/>
    </location>
</feature>
<feature type="transmembrane region" description="Helical" evidence="1">
    <location>
        <begin position="366"/>
        <end position="385"/>
    </location>
</feature>
<proteinExistence type="predicted"/>
<sequence length="426" mass="46649">MTNVSTQKKHLSATLWYVGVALAWAIPTCVLSGYSLPFAVSGNLGAGVILATVHALILGMLLTGAAGILWQFVPIAFQARPLPRHVLYWHLPLHTLSVLLMVFGFLANRFDIVAYGGLSLLLVTLAYGFLVFAALRQARNRTAVWEQVGWPLFILPIVMILGIVLAFGTINGSNQWLTTHGGIGLLGFWMLMVIILSYKFFPMFALSHGYEVSAKRVVRIYVLGLLLLLSGIWLHDASHGWRPVLTLSGFLGGCLMLVALLLFTRDSSRILKARKRKRLAPSLIAALVSTAVLLVATTAAIVAMCLQMGTWSVAITYVMLFGGLVPLFIAYLHKIVPFLRFEYRYSYASDRKTAPALDDMVQRIPFVWGMSIYASASLLGLFTLLLDHAAEGYGWEILIGVAQAIGLLLVSLGLLHILRIGGARPM</sequence>
<keyword evidence="1" id="KW-1133">Transmembrane helix</keyword>
<evidence type="ECO:0000313" key="2">
    <source>
        <dbReference type="EMBL" id="MCI0184493.1"/>
    </source>
</evidence>
<feature type="transmembrane region" description="Helical" evidence="1">
    <location>
        <begin position="112"/>
        <end position="136"/>
    </location>
</feature>
<evidence type="ECO:0000313" key="3">
    <source>
        <dbReference type="Proteomes" id="UP001139263"/>
    </source>
</evidence>